<dbReference type="Pfam" id="PF02566">
    <property type="entry name" value="OsmC"/>
    <property type="match status" value="1"/>
</dbReference>
<dbReference type="Proteomes" id="UP000324760">
    <property type="component" value="Chromosome"/>
</dbReference>
<dbReference type="AlphaFoldDB" id="A0A5P1RDP4"/>
<dbReference type="SUPFAM" id="SSF82784">
    <property type="entry name" value="OsmC-like"/>
    <property type="match status" value="1"/>
</dbReference>
<dbReference type="InterPro" id="IPR052924">
    <property type="entry name" value="OsmC/Ohr_hydroprdx_reductase"/>
</dbReference>
<protein>
    <submittedName>
        <fullName evidence="1">OsmC family protein</fullName>
    </submittedName>
</protein>
<organism evidence="1 2">
    <name type="scientific">Neptunomonas concharum</name>
    <dbReference type="NCBI Taxonomy" id="1031538"/>
    <lineage>
        <taxon>Bacteria</taxon>
        <taxon>Pseudomonadati</taxon>
        <taxon>Pseudomonadota</taxon>
        <taxon>Gammaproteobacteria</taxon>
        <taxon>Oceanospirillales</taxon>
        <taxon>Oceanospirillaceae</taxon>
        <taxon>Neptunomonas</taxon>
    </lineage>
</organism>
<dbReference type="RefSeq" id="WP_138986967.1">
    <property type="nucleotide sequence ID" value="NZ_CP043869.1"/>
</dbReference>
<keyword evidence="2" id="KW-1185">Reference proteome</keyword>
<dbReference type="InterPro" id="IPR015946">
    <property type="entry name" value="KH_dom-like_a/b"/>
</dbReference>
<dbReference type="PANTHER" id="PTHR35368">
    <property type="entry name" value="HYDROPEROXIDE REDUCTASE"/>
    <property type="match status" value="1"/>
</dbReference>
<dbReference type="InterPro" id="IPR036102">
    <property type="entry name" value="OsmC/Ohrsf"/>
</dbReference>
<dbReference type="InterPro" id="IPR003718">
    <property type="entry name" value="OsmC/Ohr_fam"/>
</dbReference>
<dbReference type="OrthoDB" id="9789573at2"/>
<dbReference type="KEGG" id="ncu:F0U83_12080"/>
<reference evidence="1 2" key="1">
    <citation type="journal article" date="2019" name="Biochem. Eng. J.">
        <title>Metabolic engineering of the marine bacteria Neptunomonas concharum for the production of acetoin and meso-2,3-butanediol from acetate.</title>
        <authorList>
            <person name="Li W."/>
            <person name="Pu N."/>
            <person name="Liu C.-X."/>
            <person name="Yuan Q.-P."/>
            <person name="Li Z.-J."/>
        </authorList>
    </citation>
    <scope>NUCLEOTIDE SEQUENCE [LARGE SCALE GENOMIC DNA]</scope>
    <source>
        <strain evidence="1 2">JCM17730</strain>
    </source>
</reference>
<dbReference type="Gene3D" id="3.30.300.20">
    <property type="match status" value="1"/>
</dbReference>
<evidence type="ECO:0000313" key="2">
    <source>
        <dbReference type="Proteomes" id="UP000324760"/>
    </source>
</evidence>
<accession>A0A5P1RDP4</accession>
<evidence type="ECO:0000313" key="1">
    <source>
        <dbReference type="EMBL" id="QEQ97391.1"/>
    </source>
</evidence>
<dbReference type="EMBL" id="CP043869">
    <property type="protein sequence ID" value="QEQ97391.1"/>
    <property type="molecule type" value="Genomic_DNA"/>
</dbReference>
<name>A0A5P1RDP4_9GAMM</name>
<gene>
    <name evidence="1" type="ORF">F0U83_12080</name>
</gene>
<proteinExistence type="predicted"/>
<dbReference type="PANTHER" id="PTHR35368:SF1">
    <property type="entry name" value="HYDROPEROXIDE REDUCTASE"/>
    <property type="match status" value="1"/>
</dbReference>
<sequence>MRNGISVTGLSEFVNEIKSNPEEGIAKYGVQLDWQSGTRSKVTTLPMSIGPHTISRDFSWEIDEPRQLLGCNHAPNPQEYLLSGVGACILVGFAVGASVMEIQLESLKVSLKGELNLAGFLDIDPNAPIPFKEINYSIEVSGDGTPEQFEILRQTALSQSPNAMTIMKGADIKGELIIR</sequence>